<evidence type="ECO:0000313" key="1">
    <source>
        <dbReference type="EMBL" id="ACJ80626.1"/>
    </source>
</evidence>
<evidence type="ECO:0000313" key="2">
    <source>
        <dbReference type="Proteomes" id="UP000002214"/>
    </source>
</evidence>
<proteinExistence type="predicted"/>
<dbReference type="AlphaFoldDB" id="B7HRQ0"/>
<reference evidence="1 2" key="1">
    <citation type="submission" date="2008-10" db="EMBL/GenBank/DDBJ databases">
        <title>Genome sequence of Bacillus cereus AH187.</title>
        <authorList>
            <person name="Dodson R.J."/>
            <person name="Durkin A.S."/>
            <person name="Rosovitz M.J."/>
            <person name="Rasko D.A."/>
            <person name="Kolsto A.B."/>
            <person name="Okstad O.A."/>
            <person name="Ravel J."/>
            <person name="Sutton G."/>
        </authorList>
    </citation>
    <scope>NUCLEOTIDE SEQUENCE [LARGE SCALE GENOMIC DNA]</scope>
    <source>
        <strain evidence="1 2">AH187</strain>
    </source>
</reference>
<gene>
    <name evidence="1" type="ordered locus">BCAH187_A4737</name>
</gene>
<dbReference type="EMBL" id="CP001177">
    <property type="protein sequence ID" value="ACJ80626.1"/>
    <property type="molecule type" value="Genomic_DNA"/>
</dbReference>
<dbReference type="Proteomes" id="UP000002214">
    <property type="component" value="Chromosome"/>
</dbReference>
<protein>
    <submittedName>
        <fullName evidence="1">Uncharacterized protein</fullName>
    </submittedName>
</protein>
<organism evidence="1 2">
    <name type="scientific">Bacillus cereus (strain AH187)</name>
    <dbReference type="NCBI Taxonomy" id="405534"/>
    <lineage>
        <taxon>Bacteria</taxon>
        <taxon>Bacillati</taxon>
        <taxon>Bacillota</taxon>
        <taxon>Bacilli</taxon>
        <taxon>Bacillales</taxon>
        <taxon>Bacillaceae</taxon>
        <taxon>Bacillus</taxon>
        <taxon>Bacillus cereus group</taxon>
    </lineage>
</organism>
<name>B7HRQ0_BACC7</name>
<dbReference type="HOGENOM" id="CLU_2931431_0_0_9"/>
<dbReference type="KEGG" id="bcr:BCAH187_A4737"/>
<accession>B7HRQ0</accession>
<sequence length="61" mass="7041">MLYGGNISEAAIRLGTASRIFYMAGKIPLRLDIEPIKKNPDYFIRRYIQYAEEELCSKTIV</sequence>